<dbReference type="EMBL" id="BMGY01000024">
    <property type="protein sequence ID" value="GGH87340.1"/>
    <property type="molecule type" value="Genomic_DNA"/>
</dbReference>
<evidence type="ECO:0000313" key="2">
    <source>
        <dbReference type="EMBL" id="GGH87340.1"/>
    </source>
</evidence>
<dbReference type="PROSITE" id="PS50093">
    <property type="entry name" value="PKD"/>
    <property type="match status" value="1"/>
</dbReference>
<dbReference type="Pfam" id="PF18911">
    <property type="entry name" value="PKD_4"/>
    <property type="match status" value="1"/>
</dbReference>
<dbReference type="Gene3D" id="2.60.40.10">
    <property type="entry name" value="Immunoglobulins"/>
    <property type="match status" value="1"/>
</dbReference>
<dbReference type="SUPFAM" id="SSF63829">
    <property type="entry name" value="Calcium-dependent phosphotriesterase"/>
    <property type="match status" value="1"/>
</dbReference>
<reference evidence="3" key="1">
    <citation type="journal article" date="2019" name="Int. J. Syst. Evol. Microbiol.">
        <title>The Global Catalogue of Microorganisms (GCM) 10K type strain sequencing project: providing services to taxonomists for standard genome sequencing and annotation.</title>
        <authorList>
            <consortium name="The Broad Institute Genomics Platform"/>
            <consortium name="The Broad Institute Genome Sequencing Center for Infectious Disease"/>
            <person name="Wu L."/>
            <person name="Ma J."/>
        </authorList>
    </citation>
    <scope>NUCLEOTIDE SEQUENCE [LARGE SCALE GENOMIC DNA]</scope>
    <source>
        <strain evidence="3">CGMCC 1.14966</strain>
    </source>
</reference>
<dbReference type="SMART" id="SM00089">
    <property type="entry name" value="PKD"/>
    <property type="match status" value="1"/>
</dbReference>
<accession>A0ABQ2AAN6</accession>
<organism evidence="2 3">
    <name type="scientific">Hymenobacter frigidus</name>
    <dbReference type="NCBI Taxonomy" id="1524095"/>
    <lineage>
        <taxon>Bacteria</taxon>
        <taxon>Pseudomonadati</taxon>
        <taxon>Bacteroidota</taxon>
        <taxon>Cytophagia</taxon>
        <taxon>Cytophagales</taxon>
        <taxon>Hymenobacteraceae</taxon>
        <taxon>Hymenobacter</taxon>
    </lineage>
</organism>
<dbReference type="InterPro" id="IPR015943">
    <property type="entry name" value="WD40/YVTN_repeat-like_dom_sf"/>
</dbReference>
<feature type="domain" description="PKD" evidence="1">
    <location>
        <begin position="322"/>
        <end position="406"/>
    </location>
</feature>
<keyword evidence="3" id="KW-1185">Reference proteome</keyword>
<sequence>MSAYEGCATISDANGVLQCYTNGLQVWDRTGLPMPNGQLQGSDLSATQAALLLREPGQNRYYHLLNVGADATPSFGGVQHSIVDMSLRGGLGDVGSTNSVAVTIPGGGQVTEKLTAVLHANGRDYWVVVHGWNNNAFYCYLLSPGGLAATPVVSTVGAVHSGSGNGGSNAIGYLRASPNGRVLAVARVSSGVELFNFDAATGRVSTPRSVPPVTNFYYGLEFSPDNSKLYLTNGNFVYQVDLANNFAHTELRVQNGGAMGLQRGPDDQIYLSILGAGSLAIIQRPNVAGLACNLQANAFALNGGSGELGLPNFPNAFSVNAVPIVPVIGPVAASCEGELLSVSSSTVAPNGSLFTWNFGDPASGAANTATGPAATHRYQSGGTYTITLTLTTPAGSTVLASQVVVVGSGPRFSLGTRQQFLCPGTALVLSTATQPAGTTYRWQDGSGAATYTVRAPGRYVLRLTSPQGCARRDSVDVLAAIPPVVRLGRDTALCAGAAPLLLQPNLQPAGSTYRWADGTTAPTYAASRPGLYWLEVRNAAGCVARDTLLVRVGSSATGCQVVVVPDVVIPNIITPDGNSQNEFFVLKGLNAPDWNLTIYNRWGRLVLQQARYDNHWNAAGLVAGVYYYLLRNPATGQQYRGWVEVIR</sequence>
<dbReference type="InterPro" id="IPR000601">
    <property type="entry name" value="PKD_dom"/>
</dbReference>
<evidence type="ECO:0000313" key="3">
    <source>
        <dbReference type="Proteomes" id="UP000637774"/>
    </source>
</evidence>
<protein>
    <recommendedName>
        <fullName evidence="1">PKD domain-containing protein</fullName>
    </recommendedName>
</protein>
<dbReference type="InterPro" id="IPR035986">
    <property type="entry name" value="PKD_dom_sf"/>
</dbReference>
<dbReference type="RefSeq" id="WP_188562515.1">
    <property type="nucleotide sequence ID" value="NZ_BMGY01000024.1"/>
</dbReference>
<dbReference type="CDD" id="cd00146">
    <property type="entry name" value="PKD"/>
    <property type="match status" value="1"/>
</dbReference>
<dbReference type="InterPro" id="IPR013783">
    <property type="entry name" value="Ig-like_fold"/>
</dbReference>
<dbReference type="SUPFAM" id="SSF49299">
    <property type="entry name" value="PKD domain"/>
    <property type="match status" value="1"/>
</dbReference>
<proteinExistence type="predicted"/>
<dbReference type="Pfam" id="PF13585">
    <property type="entry name" value="CHU_C"/>
    <property type="match status" value="1"/>
</dbReference>
<comment type="caution">
    <text evidence="2">The sequence shown here is derived from an EMBL/GenBank/DDBJ whole genome shotgun (WGS) entry which is preliminary data.</text>
</comment>
<dbReference type="Gene3D" id="2.130.10.10">
    <property type="entry name" value="YVTN repeat-like/Quinoprotein amine dehydrogenase"/>
    <property type="match status" value="1"/>
</dbReference>
<dbReference type="Proteomes" id="UP000637774">
    <property type="component" value="Unassembled WGS sequence"/>
</dbReference>
<name>A0ABQ2AAN6_9BACT</name>
<evidence type="ECO:0000259" key="1">
    <source>
        <dbReference type="PROSITE" id="PS50093"/>
    </source>
</evidence>
<dbReference type="InterPro" id="IPR022409">
    <property type="entry name" value="PKD/Chitinase_dom"/>
</dbReference>
<gene>
    <name evidence="2" type="ORF">GCM10011495_26020</name>
</gene>